<evidence type="ECO:0000256" key="5">
    <source>
        <dbReference type="ARBA" id="ARBA00022729"/>
    </source>
</evidence>
<dbReference type="PROSITE" id="PS00786">
    <property type="entry name" value="5_NUCLEOTIDASE_2"/>
    <property type="match status" value="1"/>
</dbReference>
<evidence type="ECO:0000256" key="4">
    <source>
        <dbReference type="ARBA" id="ARBA00022723"/>
    </source>
</evidence>
<keyword evidence="7 9" id="KW-0378">Hydrolase</keyword>
<dbReference type="Pfam" id="PF02872">
    <property type="entry name" value="5_nucleotid_C"/>
    <property type="match status" value="1"/>
</dbReference>
<dbReference type="FunFam" id="3.60.21.10:FF:000020">
    <property type="entry name" value="NT5E isoform 4"/>
    <property type="match status" value="1"/>
</dbReference>
<evidence type="ECO:0000256" key="3">
    <source>
        <dbReference type="ARBA" id="ARBA00012643"/>
    </source>
</evidence>
<evidence type="ECO:0000313" key="14">
    <source>
        <dbReference type="Proteomes" id="UP001151699"/>
    </source>
</evidence>
<keyword evidence="8" id="KW-0325">Glycoprotein</keyword>
<dbReference type="PANTHER" id="PTHR11575:SF24">
    <property type="entry name" value="5'-NUCLEOTIDASE"/>
    <property type="match status" value="1"/>
</dbReference>
<gene>
    <name evidence="13" type="primary">5NUC</name>
    <name evidence="13" type="ORF">Bhyg_02477</name>
</gene>
<dbReference type="FunFam" id="3.90.780.10:FF:000001">
    <property type="entry name" value="NT5E isoform 3"/>
    <property type="match status" value="1"/>
</dbReference>
<feature type="region of interest" description="Disordered" evidence="10">
    <location>
        <begin position="558"/>
        <end position="582"/>
    </location>
</feature>
<sequence>MCGIDRSLKIITLLATVWSAVDCVSVSRNAPLELIILHNNDMHARFEQTSANSNTCSKEDVTNNRCYGGFARVGYELKRFREEAKNGGVPVLYLNAGDTYTGTPWYSLYKDKIVTSFLNLLRPDAISLGNHEFDDGVSGLVPFLNEAHFPVLAANLDLSNTPEMANTTSLKKSTVFDVNGVKVGVIGYLTPETKTLAFQNTVDYFDEIPSINSEAERLKNTGVNIIIALGHSGYDKDMEIGVKCPLVDVVIGGHSHSFLYTGQAPDIDAAIGPYPTTVTKENGVKVPVVQAYAYTKYLGHLRLSFDANGNLLSFNGTPILLSGEVPRDPDVLALLETFRPGLDALFAEIVGESKVILDGDCRFRECNFGNFIADGMVFSRSLQYSGANGYWTDAAIAMLNSGGVRANIDAGNVTHFEVLTALPFDSRLLVTSITGKDIITTLENSVRRYSDTIGRGEFLQLSGLQVVYNLTQPTGSRVTSVKVRCADCNVPRYDILDENRMYNVIISSFLSEGGDGHTNKPTIPMDIVDLASVIDYMKSLKVFYPAVEWRITLNGKVQEDGDDGKGSDNGTGHFRQILPSSN</sequence>
<keyword evidence="14" id="KW-1185">Reference proteome</keyword>
<feature type="domain" description="Calcineurin-like phosphoesterase" evidence="11">
    <location>
        <begin position="36"/>
        <end position="257"/>
    </location>
</feature>
<dbReference type="GO" id="GO:0006196">
    <property type="term" value="P:AMP catabolic process"/>
    <property type="evidence" value="ECO:0007669"/>
    <property type="project" value="TreeGrafter"/>
</dbReference>
<comment type="caution">
    <text evidence="13">The sequence shown here is derived from an EMBL/GenBank/DDBJ whole genome shotgun (WGS) entry which is preliminary data.</text>
</comment>
<dbReference type="InterPro" id="IPR036907">
    <property type="entry name" value="5'-Nucleotdase_C_sf"/>
</dbReference>
<keyword evidence="6 9" id="KW-0547">Nucleotide-binding</keyword>
<evidence type="ECO:0000256" key="10">
    <source>
        <dbReference type="SAM" id="MobiDB-lite"/>
    </source>
</evidence>
<dbReference type="PANTHER" id="PTHR11575">
    <property type="entry name" value="5'-NUCLEOTIDASE-RELATED"/>
    <property type="match status" value="1"/>
</dbReference>
<dbReference type="SUPFAM" id="SSF56300">
    <property type="entry name" value="Metallo-dependent phosphatases"/>
    <property type="match status" value="1"/>
</dbReference>
<dbReference type="InterPro" id="IPR008334">
    <property type="entry name" value="5'-Nucleotdase_C"/>
</dbReference>
<feature type="non-terminal residue" evidence="13">
    <location>
        <position position="582"/>
    </location>
</feature>
<evidence type="ECO:0000256" key="8">
    <source>
        <dbReference type="ARBA" id="ARBA00023180"/>
    </source>
</evidence>
<dbReference type="CDD" id="cd07409">
    <property type="entry name" value="MPP_CD73_N"/>
    <property type="match status" value="1"/>
</dbReference>
<dbReference type="InterPro" id="IPR029052">
    <property type="entry name" value="Metallo-depent_PP-like"/>
</dbReference>
<dbReference type="EMBL" id="WJQU01000001">
    <property type="protein sequence ID" value="KAJ6647255.1"/>
    <property type="molecule type" value="Genomic_DNA"/>
</dbReference>
<name>A0A9Q0S8E8_9DIPT</name>
<evidence type="ECO:0000259" key="12">
    <source>
        <dbReference type="Pfam" id="PF02872"/>
    </source>
</evidence>
<keyword evidence="5 9" id="KW-0732">Signal</keyword>
<feature type="signal peptide" evidence="9">
    <location>
        <begin position="1"/>
        <end position="23"/>
    </location>
</feature>
<evidence type="ECO:0000259" key="11">
    <source>
        <dbReference type="Pfam" id="PF00149"/>
    </source>
</evidence>
<dbReference type="PRINTS" id="PR01607">
    <property type="entry name" value="APYRASEFAMLY"/>
</dbReference>
<dbReference type="Gene3D" id="3.90.780.10">
    <property type="entry name" value="5'-Nucleotidase, C-terminal domain"/>
    <property type="match status" value="1"/>
</dbReference>
<evidence type="ECO:0000256" key="7">
    <source>
        <dbReference type="ARBA" id="ARBA00022801"/>
    </source>
</evidence>
<evidence type="ECO:0000256" key="6">
    <source>
        <dbReference type="ARBA" id="ARBA00022741"/>
    </source>
</evidence>
<evidence type="ECO:0000313" key="13">
    <source>
        <dbReference type="EMBL" id="KAJ6647255.1"/>
    </source>
</evidence>
<dbReference type="InterPro" id="IPR006146">
    <property type="entry name" value="5'-Nucleotdase_CS"/>
</dbReference>
<dbReference type="Gene3D" id="3.60.21.10">
    <property type="match status" value="1"/>
</dbReference>
<evidence type="ECO:0000256" key="9">
    <source>
        <dbReference type="RuleBase" id="RU362119"/>
    </source>
</evidence>
<evidence type="ECO:0000256" key="2">
    <source>
        <dbReference type="ARBA" id="ARBA00006654"/>
    </source>
</evidence>
<comment type="catalytic activity">
    <reaction evidence="1">
        <text>a ribonucleoside 5'-phosphate + H2O = a ribonucleoside + phosphate</text>
        <dbReference type="Rhea" id="RHEA:12484"/>
        <dbReference type="ChEBI" id="CHEBI:15377"/>
        <dbReference type="ChEBI" id="CHEBI:18254"/>
        <dbReference type="ChEBI" id="CHEBI:43474"/>
        <dbReference type="ChEBI" id="CHEBI:58043"/>
        <dbReference type="EC" id="3.1.3.5"/>
    </reaction>
</comment>
<keyword evidence="4" id="KW-0479">Metal-binding</keyword>
<evidence type="ECO:0000256" key="1">
    <source>
        <dbReference type="ARBA" id="ARBA00000815"/>
    </source>
</evidence>
<proteinExistence type="inferred from homology"/>
<dbReference type="GO" id="GO:0000166">
    <property type="term" value="F:nucleotide binding"/>
    <property type="evidence" value="ECO:0007669"/>
    <property type="project" value="UniProtKB-KW"/>
</dbReference>
<dbReference type="GO" id="GO:0046872">
    <property type="term" value="F:metal ion binding"/>
    <property type="evidence" value="ECO:0007669"/>
    <property type="project" value="UniProtKB-KW"/>
</dbReference>
<dbReference type="InterPro" id="IPR006179">
    <property type="entry name" value="5_nucleotidase/apyrase"/>
</dbReference>
<organism evidence="13 14">
    <name type="scientific">Pseudolycoriella hygida</name>
    <dbReference type="NCBI Taxonomy" id="35572"/>
    <lineage>
        <taxon>Eukaryota</taxon>
        <taxon>Metazoa</taxon>
        <taxon>Ecdysozoa</taxon>
        <taxon>Arthropoda</taxon>
        <taxon>Hexapoda</taxon>
        <taxon>Insecta</taxon>
        <taxon>Pterygota</taxon>
        <taxon>Neoptera</taxon>
        <taxon>Endopterygota</taxon>
        <taxon>Diptera</taxon>
        <taxon>Nematocera</taxon>
        <taxon>Sciaroidea</taxon>
        <taxon>Sciaridae</taxon>
        <taxon>Pseudolycoriella</taxon>
    </lineage>
</organism>
<dbReference type="InterPro" id="IPR004843">
    <property type="entry name" value="Calcineurin-like_PHP"/>
</dbReference>
<comment type="similarity">
    <text evidence="2 9">Belongs to the 5'-nucleotidase family.</text>
</comment>
<feature type="domain" description="5'-Nucleotidase C-terminal" evidence="12">
    <location>
        <begin position="350"/>
        <end position="517"/>
    </location>
</feature>
<dbReference type="GO" id="GO:0008253">
    <property type="term" value="F:5'-nucleotidase activity"/>
    <property type="evidence" value="ECO:0007669"/>
    <property type="project" value="UniProtKB-EC"/>
</dbReference>
<dbReference type="AlphaFoldDB" id="A0A9Q0S8E8"/>
<reference evidence="13" key="1">
    <citation type="submission" date="2022-07" db="EMBL/GenBank/DDBJ databases">
        <authorList>
            <person name="Trinca V."/>
            <person name="Uliana J.V.C."/>
            <person name="Torres T.T."/>
            <person name="Ward R.J."/>
            <person name="Monesi N."/>
        </authorList>
    </citation>
    <scope>NUCLEOTIDE SEQUENCE</scope>
    <source>
        <strain evidence="13">HSMRA1968</strain>
        <tissue evidence="13">Whole embryos</tissue>
    </source>
</reference>
<dbReference type="Proteomes" id="UP001151699">
    <property type="component" value="Chromosome A"/>
</dbReference>
<dbReference type="GO" id="GO:0005886">
    <property type="term" value="C:plasma membrane"/>
    <property type="evidence" value="ECO:0007669"/>
    <property type="project" value="TreeGrafter"/>
</dbReference>
<protein>
    <recommendedName>
        <fullName evidence="3">5'-nucleotidase</fullName>
        <ecNumber evidence="3">3.1.3.5</ecNumber>
    </recommendedName>
</protein>
<dbReference type="Pfam" id="PF00149">
    <property type="entry name" value="Metallophos"/>
    <property type="match status" value="1"/>
</dbReference>
<dbReference type="SUPFAM" id="SSF55816">
    <property type="entry name" value="5'-nucleotidase (syn. UDP-sugar hydrolase), C-terminal domain"/>
    <property type="match status" value="1"/>
</dbReference>
<dbReference type="EC" id="3.1.3.5" evidence="3"/>
<dbReference type="OrthoDB" id="7722975at2759"/>
<accession>A0A9Q0S8E8</accession>
<feature type="chain" id="PRO_5040547189" description="5'-nucleotidase" evidence="9">
    <location>
        <begin position="24"/>
        <end position="582"/>
    </location>
</feature>